<proteinExistence type="predicted"/>
<feature type="domain" description="CUE" evidence="2">
    <location>
        <begin position="16"/>
        <end position="59"/>
    </location>
</feature>
<feature type="region of interest" description="Disordered" evidence="1">
    <location>
        <begin position="224"/>
        <end position="252"/>
    </location>
</feature>
<dbReference type="EMBL" id="JACMRX010000006">
    <property type="protein sequence ID" value="KAF7987337.1"/>
    <property type="molecule type" value="Genomic_DNA"/>
</dbReference>
<evidence type="ECO:0000313" key="4">
    <source>
        <dbReference type="Proteomes" id="UP000639338"/>
    </source>
</evidence>
<dbReference type="Pfam" id="PF02845">
    <property type="entry name" value="CUE"/>
    <property type="match status" value="1"/>
</dbReference>
<evidence type="ECO:0000259" key="2">
    <source>
        <dbReference type="PROSITE" id="PS51140"/>
    </source>
</evidence>
<dbReference type="InterPro" id="IPR040192">
    <property type="entry name" value="CUEDC1"/>
</dbReference>
<protein>
    <recommendedName>
        <fullName evidence="2">CUE domain-containing protein</fullName>
    </recommendedName>
</protein>
<keyword evidence="4" id="KW-1185">Reference proteome</keyword>
<organism evidence="3 4">
    <name type="scientific">Aphidius gifuensis</name>
    <name type="common">Parasitoid wasp</name>
    <dbReference type="NCBI Taxonomy" id="684658"/>
    <lineage>
        <taxon>Eukaryota</taxon>
        <taxon>Metazoa</taxon>
        <taxon>Ecdysozoa</taxon>
        <taxon>Arthropoda</taxon>
        <taxon>Hexapoda</taxon>
        <taxon>Insecta</taxon>
        <taxon>Pterygota</taxon>
        <taxon>Neoptera</taxon>
        <taxon>Endopterygota</taxon>
        <taxon>Hymenoptera</taxon>
        <taxon>Apocrita</taxon>
        <taxon>Ichneumonoidea</taxon>
        <taxon>Braconidae</taxon>
        <taxon>Aphidiinae</taxon>
        <taxon>Aphidius</taxon>
    </lineage>
</organism>
<dbReference type="SMART" id="SM00546">
    <property type="entry name" value="CUE"/>
    <property type="match status" value="1"/>
</dbReference>
<dbReference type="AlphaFoldDB" id="A0A834XKE0"/>
<dbReference type="InterPro" id="IPR003892">
    <property type="entry name" value="CUE"/>
</dbReference>
<dbReference type="CDD" id="cd14366">
    <property type="entry name" value="CUE_CUED1"/>
    <property type="match status" value="1"/>
</dbReference>
<dbReference type="PANTHER" id="PTHR13467">
    <property type="entry name" value="CUE DOMAIN CONTAINING PROTEIN 1"/>
    <property type="match status" value="1"/>
</dbReference>
<reference evidence="3 4" key="1">
    <citation type="submission" date="2020-08" db="EMBL/GenBank/DDBJ databases">
        <title>Aphidius gifuensis genome sequencing and assembly.</title>
        <authorList>
            <person name="Du Z."/>
        </authorList>
    </citation>
    <scope>NUCLEOTIDE SEQUENCE [LARGE SCALE GENOMIC DNA]</scope>
    <source>
        <strain evidence="3">YNYX2018</strain>
        <tissue evidence="3">Adults</tissue>
    </source>
</reference>
<dbReference type="Gene3D" id="1.10.8.10">
    <property type="entry name" value="DNA helicase RuvA subunit, C-terminal domain"/>
    <property type="match status" value="1"/>
</dbReference>
<dbReference type="OrthoDB" id="5794653at2759"/>
<feature type="region of interest" description="Disordered" evidence="1">
    <location>
        <begin position="60"/>
        <end position="80"/>
    </location>
</feature>
<dbReference type="Proteomes" id="UP000639338">
    <property type="component" value="Unassembled WGS sequence"/>
</dbReference>
<dbReference type="PANTHER" id="PTHR13467:SF3">
    <property type="entry name" value="CUE DOMAIN-CONTAINING PROTEIN 1"/>
    <property type="match status" value="1"/>
</dbReference>
<dbReference type="SUPFAM" id="SSF46934">
    <property type="entry name" value="UBA-like"/>
    <property type="match status" value="1"/>
</dbReference>
<evidence type="ECO:0000313" key="3">
    <source>
        <dbReference type="EMBL" id="KAF7987337.1"/>
    </source>
</evidence>
<accession>A0A834XKE0</accession>
<dbReference type="InterPro" id="IPR009060">
    <property type="entry name" value="UBA-like_sf"/>
</dbReference>
<sequence length="252" mass="28519">MASAAEQQQQQQTTLEFYQAMADFKNMFPQMDDDVIEAVLRSNQGAVDTTIDQLLAMSTDNENEKIRSELEESDGSPEMNTVSKKITATTTTTAADIDESLKSQIQKWKPPLLGPLPDTFLRITKNCGECSNDGTTDIITGHDSSILEDERIAIFLQNEEFMSELRWNEDFLNTLDNDTKLSRGKCETVEPHDDEDLFKEKLRNMGKVSRRKFAQLTKVFTRSKKRGGRQLLPPTVSCDDLLDPEESSRTHS</sequence>
<dbReference type="InterPro" id="IPR040195">
    <property type="entry name" value="CUE_CUED1"/>
</dbReference>
<evidence type="ECO:0000256" key="1">
    <source>
        <dbReference type="SAM" id="MobiDB-lite"/>
    </source>
</evidence>
<dbReference type="GO" id="GO:0043130">
    <property type="term" value="F:ubiquitin binding"/>
    <property type="evidence" value="ECO:0007669"/>
    <property type="project" value="InterPro"/>
</dbReference>
<name>A0A834XKE0_APHGI</name>
<comment type="caution">
    <text evidence="3">The sequence shown here is derived from an EMBL/GenBank/DDBJ whole genome shotgun (WGS) entry which is preliminary data.</text>
</comment>
<dbReference type="PROSITE" id="PS51140">
    <property type="entry name" value="CUE"/>
    <property type="match status" value="1"/>
</dbReference>
<gene>
    <name evidence="3" type="ORF">HCN44_003099</name>
</gene>